<keyword evidence="5 18" id="KW-0812">Transmembrane</keyword>
<dbReference type="GO" id="GO:0031012">
    <property type="term" value="C:extracellular matrix"/>
    <property type="evidence" value="ECO:0007669"/>
    <property type="project" value="UniProtKB-ARBA"/>
</dbReference>
<keyword evidence="14 21" id="KW-0675">Receptor</keyword>
<feature type="transmembrane region" description="Helical" evidence="18">
    <location>
        <begin position="1181"/>
        <end position="1202"/>
    </location>
</feature>
<dbReference type="PANTHER" id="PTHR22803">
    <property type="entry name" value="MANNOSE, PHOSPHOLIPASE, LECTIN RECEPTOR RELATED"/>
    <property type="match status" value="1"/>
</dbReference>
<dbReference type="Gene3D" id="2.10.10.10">
    <property type="entry name" value="Fibronectin, type II, collagen-binding"/>
    <property type="match status" value="1"/>
</dbReference>
<evidence type="ECO:0000256" key="3">
    <source>
        <dbReference type="ARBA" id="ARBA00022475"/>
    </source>
</evidence>
<evidence type="ECO:0000259" key="19">
    <source>
        <dbReference type="PROSITE" id="PS50041"/>
    </source>
</evidence>
<feature type="domain" description="C-type lectin" evidence="19">
    <location>
        <begin position="1986"/>
        <end position="2104"/>
    </location>
</feature>
<evidence type="ECO:0000256" key="14">
    <source>
        <dbReference type="ARBA" id="ARBA00023170"/>
    </source>
</evidence>
<keyword evidence="10" id="KW-0106">Calcium</keyword>
<dbReference type="FunFam" id="2.80.10.50:FF:000032">
    <property type="entry name" value="macrophage mannose receptor 1"/>
    <property type="match status" value="2"/>
</dbReference>
<feature type="transmembrane region" description="Helical" evidence="18">
    <location>
        <begin position="2298"/>
        <end position="2321"/>
    </location>
</feature>
<dbReference type="PROSITE" id="PS50231">
    <property type="entry name" value="RICIN_B_LECTIN"/>
    <property type="match status" value="2"/>
</dbReference>
<dbReference type="FunFam" id="3.10.100.10:FF:000030">
    <property type="entry name" value="Mannose receptor C-type 1"/>
    <property type="match status" value="1"/>
</dbReference>
<keyword evidence="22" id="KW-1185">Reference proteome</keyword>
<keyword evidence="12 18" id="KW-0472">Membrane</keyword>
<dbReference type="FunFam" id="3.10.100.10:FF:000016">
    <property type="entry name" value="macrophage mannose receptor 1"/>
    <property type="match status" value="1"/>
</dbReference>
<evidence type="ECO:0000256" key="16">
    <source>
        <dbReference type="ARBA" id="ARBA00071860"/>
    </source>
</evidence>
<dbReference type="Gene3D" id="2.80.10.50">
    <property type="match status" value="2"/>
</dbReference>
<dbReference type="STRING" id="299123.ENSLSDP00000005279"/>
<feature type="domain" description="C-type lectin" evidence="19">
    <location>
        <begin position="1594"/>
        <end position="1709"/>
    </location>
</feature>
<feature type="domain" description="C-type lectin" evidence="19">
    <location>
        <begin position="691"/>
        <end position="781"/>
    </location>
</feature>
<dbReference type="GO" id="GO:0005886">
    <property type="term" value="C:plasma membrane"/>
    <property type="evidence" value="ECO:0007669"/>
    <property type="project" value="UniProtKB-SubCell"/>
</dbReference>
<feature type="domain" description="C-type lectin" evidence="19">
    <location>
        <begin position="2126"/>
        <end position="2267"/>
    </location>
</feature>
<evidence type="ECO:0000256" key="7">
    <source>
        <dbReference type="ARBA" id="ARBA00022734"/>
    </source>
</evidence>
<keyword evidence="3" id="KW-1003">Cell membrane</keyword>
<dbReference type="FunFam" id="3.10.100.10:FF:000027">
    <property type="entry name" value="Mannose receptor, C type 1"/>
    <property type="match status" value="2"/>
</dbReference>
<evidence type="ECO:0000256" key="11">
    <source>
        <dbReference type="ARBA" id="ARBA00022989"/>
    </source>
</evidence>
<dbReference type="Proteomes" id="UP000197619">
    <property type="component" value="Unassembled WGS sequence"/>
</dbReference>
<dbReference type="FunFam" id="3.10.100.10:FF:000031">
    <property type="entry name" value="macrophage mannose receptor 1"/>
    <property type="match status" value="1"/>
</dbReference>
<evidence type="ECO:0000256" key="8">
    <source>
        <dbReference type="ARBA" id="ARBA00022737"/>
    </source>
</evidence>
<dbReference type="Pfam" id="PF24562">
    <property type="entry name" value="CysR_MRC2_N"/>
    <property type="match status" value="1"/>
</dbReference>
<feature type="domain" description="C-type lectin" evidence="19">
    <location>
        <begin position="444"/>
        <end position="537"/>
    </location>
</feature>
<feature type="domain" description="C-type lectin" evidence="19">
    <location>
        <begin position="1412"/>
        <end position="1474"/>
    </location>
</feature>
<dbReference type="SMART" id="SM00059">
    <property type="entry name" value="FN2"/>
    <property type="match status" value="1"/>
</dbReference>
<reference evidence="21 22" key="1">
    <citation type="submission" date="2017-05" db="EMBL/GenBank/DDBJ databases">
        <title>Genome of assembly of the Bengalese finch, Lonchura striata domestica.</title>
        <authorList>
            <person name="Colquitt B.M."/>
            <person name="Brainard M.S."/>
        </authorList>
    </citation>
    <scope>NUCLEOTIDE SEQUENCE [LARGE SCALE GENOMIC DNA]</scope>
    <source>
        <strain evidence="21">White83orange57</strain>
    </source>
</reference>
<keyword evidence="6" id="KW-0732">Signal</keyword>
<feature type="domain" description="C-type lectin" evidence="19">
    <location>
        <begin position="302"/>
        <end position="419"/>
    </location>
</feature>
<evidence type="ECO:0000256" key="17">
    <source>
        <dbReference type="PROSITE-ProRule" id="PRU00479"/>
    </source>
</evidence>
<evidence type="ECO:0000256" key="1">
    <source>
        <dbReference type="ARBA" id="ARBA00004251"/>
    </source>
</evidence>
<dbReference type="SMART" id="SM00034">
    <property type="entry name" value="CLECT"/>
    <property type="match status" value="13"/>
</dbReference>
<dbReference type="PROSITE" id="PS51092">
    <property type="entry name" value="FN2_2"/>
    <property type="match status" value="1"/>
</dbReference>
<dbReference type="Pfam" id="PF00059">
    <property type="entry name" value="Lectin_C"/>
    <property type="match status" value="15"/>
</dbReference>
<dbReference type="CDD" id="cd00062">
    <property type="entry name" value="FN2"/>
    <property type="match status" value="1"/>
</dbReference>
<evidence type="ECO:0000313" key="22">
    <source>
        <dbReference type="Proteomes" id="UP000197619"/>
    </source>
</evidence>
<protein>
    <recommendedName>
        <fullName evidence="16">Macrophage mannose receptor 1</fullName>
    </recommendedName>
</protein>
<evidence type="ECO:0000256" key="9">
    <source>
        <dbReference type="ARBA" id="ARBA00022753"/>
    </source>
</evidence>
<feature type="domain" description="C-type lectin" evidence="19">
    <location>
        <begin position="1819"/>
        <end position="1935"/>
    </location>
</feature>
<evidence type="ECO:0000256" key="15">
    <source>
        <dbReference type="ARBA" id="ARBA00023180"/>
    </source>
</evidence>
<dbReference type="InterPro" id="IPR000562">
    <property type="entry name" value="FN_type2_dom"/>
</dbReference>
<dbReference type="FunFam" id="3.10.100.10:FF:000025">
    <property type="entry name" value="Mannose receptor C-type 1"/>
    <property type="match status" value="1"/>
</dbReference>
<dbReference type="InterPro" id="IPR000772">
    <property type="entry name" value="Ricin_B_lectin"/>
</dbReference>
<evidence type="ECO:0000259" key="20">
    <source>
        <dbReference type="PROSITE" id="PS51092"/>
    </source>
</evidence>
<evidence type="ECO:0000256" key="12">
    <source>
        <dbReference type="ARBA" id="ARBA00023136"/>
    </source>
</evidence>
<dbReference type="CDD" id="cd23407">
    <property type="entry name" value="beta-trefoil_Ricin_MRC1"/>
    <property type="match status" value="2"/>
</dbReference>
<dbReference type="FunFam" id="3.10.100.10:FF:000014">
    <property type="entry name" value="Macrophage mannose receptor 1"/>
    <property type="match status" value="1"/>
</dbReference>
<feature type="domain" description="C-type lectin" evidence="19">
    <location>
        <begin position="548"/>
        <end position="662"/>
    </location>
</feature>
<dbReference type="PROSITE" id="PS00023">
    <property type="entry name" value="FN2_1"/>
    <property type="match status" value="1"/>
</dbReference>
<keyword evidence="15" id="KW-0325">Glycoprotein</keyword>
<evidence type="ECO:0000256" key="18">
    <source>
        <dbReference type="SAM" id="Phobius"/>
    </source>
</evidence>
<evidence type="ECO:0000256" key="4">
    <source>
        <dbReference type="ARBA" id="ARBA00022583"/>
    </source>
</evidence>
<evidence type="ECO:0000256" key="2">
    <source>
        <dbReference type="ARBA" id="ARBA00004530"/>
    </source>
</evidence>
<dbReference type="EMBL" id="MUZQ01000360">
    <property type="protein sequence ID" value="OWK52270.1"/>
    <property type="molecule type" value="Genomic_DNA"/>
</dbReference>
<dbReference type="SUPFAM" id="SSF56436">
    <property type="entry name" value="C-type lectin-like"/>
    <property type="match status" value="15"/>
</dbReference>
<sequence>MSIAFKLCLGVPSKKDWVPITLYPCDKASELQRWECRNETLFAIQGEDLFFNYGNKQERNIMLYKGSGLWSRWKVYGTTDDLCSRGYEDTYTVKGNDNGAPCVFPFKFGGKWYADCTDAGRSDGWFWCGTTSDYDVDRKYGFCPMKFTNNDLWNTDPLTNVQYQINSETALKWHQARKSCQQQKAELLSITELHEQTYLTGLTRTLSSALWFGLNSLNFNSGWQWAGGAPFRYLNWVPGHPSPEPGKICGALNPGKGAKWENWECDKKLGYICKRGNATLESFIVPKETNVPIRCPDQWMSYAGHCYIIHRDPKIWKDALTSCRKEDGDLASIHNVEEYSFVISQLGYQPSDELWIGLNDLKVQMYFEWSDGTPVTYTKWLRGEPTHANNRQEDCVVMKGKDGFWADHSCEKKIGYICKRKPMSDAPTEEETIDMGCQRGWKRHGFYCYFIGNTFLTFPQANQTCGSHQAFLATVEDRYEQAYLTSLVGLKRERYFWIGLSDVEEKGTFKWCNGESVLFTHWNSEMPGSSDNFVVWWLSCTPISNAPFSRAEHKKTWLESQEFCRSIGGDLASINGKEEQYVIWRSIANNGYYHQNFWIGLYYLNPDDGFAWSDGSPVRYENWGFGEPNNYQGVELCTEISGDSSMLWNDRHCDYMYGWICQIRKGASVKPEPTESPVPEYRTTEDGWIIHEDKQYYFSTETVPMEEGREFCKKNFGDLSVIESESERKFLWRYILKNGKEDAYFIGLQLSIDQRTSWMDGTPVNYLAWAPHEPNFANNDENCVVMYKNLGEFSFLTFHLKDFATETWIGLNDINHEMRFLWTDGTGVYFTNWAKGFPSGHMGLYAYSGQADCVAMKNKPVKEAGKWADQSCDNSRGYICQINADSEFLPSTTSSPSNIIRYGNSSYLFIHSKMTWEDARKNCKQNQFDLSSVLDTYTHSFLWLKILKYGVPVWIGLNSNVTNGHYEWIDNWRMKYTKWAEGEPKQKLGCVYLDITGVWKTGFCNESYFSVCKKSDVQAPTEPPQLPGKCPESEGHRSWIPFRGHCYYIESSSSRNWAQASLECLRLGASLVSVEDSAEANFLTYNLEPLEGKTSTFWTGMYRNVDGLWLWLDGSAVNFVNWNVGEPSSQQNEHCVEMCMFWAFINAKGYTFPCQEKDRMTLLKTMTKDEKASTLNHSKTGVIVIVGIIILVGSGLVGYLFYKRRKNCLPTNDSFENNLYFNVQWGFLARQCFGLTRSREERSEIFAMSLYLSLIFLLSISTSLQMSGRGIFSIYNEDNKLCAQAQNSSSVITTTCDEQDEFQKFRWVSPTQLLSVALKLCLGVLAKDDEAAVTLESCNRTNELQWWECRNETLATHGKDLFLNYGKGKGKKMRLSKASSKGSRWKIHGSLDSVCSQRYEGLTSDLGINAKLWIGLYDVLDSGWKWTGGRPFRYLNWAPGNPSVESGKICGTFQGRNGKWENQLCDRKLGYICQKRNTSLDSFTIASDIVIPTINFVFSEPDDELWIGLNDFRIQMYFEWSDGTPVTYTKWHHGQPTHTWNKADCILMKGQDGSWADSACEMKFGYICKRKPLAEEAGEAEVTYPGCQKGWMKHGFFCYSLVQLPTTFSGAKKVCEENKGYLATVRDRYEQAFLTSIIGFKPEKYFWIGLSDVEEQGTFRWASGDPVTFTHWNVGMPGEESGCVAMATGRSAGLWDILDCEETNTFLCKQLVEGVTPPPPPPTTSPPLFCPEGWLSVSQSSFCFKVNFEKWSHGEPNNYDGNEKCGVFTGYLNMNWNDLFCEHMLDFACQIKKGASLKPEPNSTFNYEYVVGEDDWIIYKHKEYYFSKESMSMERARGFCKKNGGDLVVIESETEKNFLWKYIFYKDWGNNFYIGLSVSLDRTFRWMDGTSVNYVAWAPNEPNFANNDENCVVMYTHTGTWNDINCGSVELFICERLNNTVRPTVAPTSPPPKGGCTEDWLLFDNKVQNEIPIYCIQIWHTSLFQCFKVFGFNENDTLTWHAARNNCIDLGGNLATISKKEEQAFLMSLLKNAATDAWIGLNDINQEHTYLWTDGSPVDYTNWAKGSRSYYSMDDCVFLMKNPIEQAGKWKDEGCKASKSYICQKNSDPKLLPSQPTVPEFGFNNYGDDRYEVINYKMSWEKAEKNCRDQSAELASILDPYVDSFLWLQILKHKEPVWIGLNSNLVSPPNACDSHSITLDGLLVRSIDVINLILGEWIWMDRSAVEYVNWEKGEPTVLFDEHCVDMDVSSGTWRTYYCSVDQNFICKIPKIAEVEPTHDSPINNASRNNPAAPSSSGLGGMIFVLVFLLLAGTGLTLYCFYKRRRDRQMFTAGFDNAIYRGDLGTHESNCLVTNIEENE</sequence>
<dbReference type="FunFam" id="3.10.100.10:FF:000023">
    <property type="entry name" value="Macrophage mannose receptor 1"/>
    <property type="match status" value="1"/>
</dbReference>
<feature type="disulfide bond" evidence="17">
    <location>
        <begin position="102"/>
        <end position="128"/>
    </location>
</feature>
<evidence type="ECO:0000256" key="6">
    <source>
        <dbReference type="ARBA" id="ARBA00022729"/>
    </source>
</evidence>
<organism evidence="21 22">
    <name type="scientific">Lonchura striata</name>
    <name type="common">white-rumped munia</name>
    <dbReference type="NCBI Taxonomy" id="40157"/>
    <lineage>
        <taxon>Eukaryota</taxon>
        <taxon>Metazoa</taxon>
        <taxon>Chordata</taxon>
        <taxon>Craniata</taxon>
        <taxon>Vertebrata</taxon>
        <taxon>Euteleostomi</taxon>
        <taxon>Archelosauria</taxon>
        <taxon>Archosauria</taxon>
        <taxon>Dinosauria</taxon>
        <taxon>Saurischia</taxon>
        <taxon>Theropoda</taxon>
        <taxon>Coelurosauria</taxon>
        <taxon>Aves</taxon>
        <taxon>Neognathae</taxon>
        <taxon>Neoaves</taxon>
        <taxon>Telluraves</taxon>
        <taxon>Australaves</taxon>
        <taxon>Passeriformes</taxon>
        <taxon>Passeroidea</taxon>
        <taxon>Estrildidae</taxon>
        <taxon>Estrildinae</taxon>
        <taxon>Lonchura</taxon>
    </lineage>
</organism>
<feature type="domain" description="C-type lectin" evidence="19">
    <location>
        <begin position="1734"/>
        <end position="1790"/>
    </location>
</feature>
<dbReference type="InterPro" id="IPR016186">
    <property type="entry name" value="C-type_lectin-like/link_sf"/>
</dbReference>
<feature type="domain" description="C-type lectin" evidence="19">
    <location>
        <begin position="1473"/>
        <end position="1569"/>
    </location>
</feature>
<feature type="domain" description="C-type lectin" evidence="19">
    <location>
        <begin position="163"/>
        <end position="274"/>
    </location>
</feature>
<keyword evidence="13 17" id="KW-1015">Disulfide bond</keyword>
<feature type="disulfide bond" evidence="17">
    <location>
        <begin position="116"/>
        <end position="143"/>
    </location>
</feature>
<dbReference type="GO" id="GO:0010008">
    <property type="term" value="C:endosome membrane"/>
    <property type="evidence" value="ECO:0007669"/>
    <property type="project" value="UniProtKB-SubCell"/>
</dbReference>
<dbReference type="SUPFAM" id="SSF50370">
    <property type="entry name" value="Ricin B-like lectins"/>
    <property type="match status" value="2"/>
</dbReference>
<dbReference type="Pfam" id="PF00040">
    <property type="entry name" value="fn2"/>
    <property type="match status" value="1"/>
</dbReference>
<keyword evidence="8" id="KW-0677">Repeat</keyword>
<accession>A0A218UFQ6</accession>
<evidence type="ECO:0000313" key="21">
    <source>
        <dbReference type="EMBL" id="OWK52270.1"/>
    </source>
</evidence>
<dbReference type="InterPro" id="IPR050111">
    <property type="entry name" value="C-type_lectin/snaclec_domain"/>
</dbReference>
<dbReference type="GO" id="GO:0005537">
    <property type="term" value="F:D-mannose binding"/>
    <property type="evidence" value="ECO:0007669"/>
    <property type="project" value="UniProtKB-ARBA"/>
</dbReference>
<feature type="transmembrane region" description="Helical" evidence="18">
    <location>
        <begin position="1245"/>
        <end position="1264"/>
    </location>
</feature>
<dbReference type="InterPro" id="IPR001304">
    <property type="entry name" value="C-type_lectin-like"/>
</dbReference>
<feature type="domain" description="C-type lectin" evidence="19">
    <location>
        <begin position="902"/>
        <end position="1013"/>
    </location>
</feature>
<gene>
    <name evidence="21" type="primary">MRC1_1</name>
    <name evidence="21" type="ORF">RLOC_00010530</name>
</gene>
<keyword evidence="9" id="KW-0967">Endosome</keyword>
<feature type="domain" description="C-type lectin" evidence="19">
    <location>
        <begin position="1042"/>
        <end position="1142"/>
    </location>
</feature>
<name>A0A218UFQ6_9PASE</name>
<dbReference type="PROSITE" id="PS50041">
    <property type="entry name" value="C_TYPE_LECTIN_2"/>
    <property type="match status" value="15"/>
</dbReference>
<evidence type="ECO:0000256" key="5">
    <source>
        <dbReference type="ARBA" id="ARBA00022692"/>
    </source>
</evidence>
<dbReference type="InterPro" id="IPR035992">
    <property type="entry name" value="Ricin_B-like_lectins"/>
</dbReference>
<keyword evidence="11 18" id="KW-1133">Transmembrane helix</keyword>
<feature type="domain" description="Fibronectin type-II" evidence="20">
    <location>
        <begin position="97"/>
        <end position="145"/>
    </location>
</feature>
<dbReference type="FunFam" id="2.10.10.10:FF:000001">
    <property type="entry name" value="Fibronectin 1a isoform 1"/>
    <property type="match status" value="1"/>
</dbReference>
<dbReference type="InterPro" id="IPR018378">
    <property type="entry name" value="C-type_lectin_CS"/>
</dbReference>
<keyword evidence="7" id="KW-0430">Lectin</keyword>
<dbReference type="GO" id="GO:0006897">
    <property type="term" value="P:endocytosis"/>
    <property type="evidence" value="ECO:0007669"/>
    <property type="project" value="UniProtKB-KW"/>
</dbReference>
<dbReference type="CDD" id="cd00037">
    <property type="entry name" value="CLECT"/>
    <property type="match status" value="13"/>
</dbReference>
<comment type="subcellular location">
    <subcellularLocation>
        <location evidence="1">Cell membrane</location>
        <topology evidence="1">Single-pass type I membrane protein</topology>
    </subcellularLocation>
    <subcellularLocation>
        <location evidence="2">Endosome membrane</location>
        <topology evidence="2">Single-pass type I membrane protein</topology>
    </subcellularLocation>
</comment>
<evidence type="ECO:0000256" key="10">
    <source>
        <dbReference type="ARBA" id="ARBA00022837"/>
    </source>
</evidence>
<dbReference type="PROSITE" id="PS00615">
    <property type="entry name" value="C_TYPE_LECTIN_1"/>
    <property type="match status" value="6"/>
</dbReference>
<feature type="domain" description="C-type lectin" evidence="19">
    <location>
        <begin position="782"/>
        <end position="881"/>
    </location>
</feature>
<dbReference type="PRINTS" id="PR00013">
    <property type="entry name" value="FNTYPEII"/>
</dbReference>
<evidence type="ECO:0000256" key="13">
    <source>
        <dbReference type="ARBA" id="ARBA00023157"/>
    </source>
</evidence>
<proteinExistence type="predicted"/>
<dbReference type="SMART" id="SM00458">
    <property type="entry name" value="RICIN"/>
    <property type="match status" value="1"/>
</dbReference>
<dbReference type="Gene3D" id="3.10.100.10">
    <property type="entry name" value="Mannose-Binding Protein A, subunit A"/>
    <property type="match status" value="14"/>
</dbReference>
<dbReference type="InterPro" id="IPR036943">
    <property type="entry name" value="FN_type2_sf"/>
</dbReference>
<keyword evidence="4" id="KW-0254">Endocytosis</keyword>
<comment type="caution">
    <text evidence="21">The sequence shown here is derived from an EMBL/GenBank/DDBJ whole genome shotgun (WGS) entry which is preliminary data.</text>
</comment>
<dbReference type="InterPro" id="IPR016187">
    <property type="entry name" value="CTDL_fold"/>
</dbReference>